<comment type="similarity">
    <text evidence="1">Belongs to the PPR family. PCMP-H subfamily.</text>
</comment>
<evidence type="ECO:0000256" key="1">
    <source>
        <dbReference type="ARBA" id="ARBA00006643"/>
    </source>
</evidence>
<dbReference type="eggNOG" id="KOG4197">
    <property type="taxonomic scope" value="Eukaryota"/>
</dbReference>
<dbReference type="InterPro" id="IPR032867">
    <property type="entry name" value="DYW_dom"/>
</dbReference>
<protein>
    <recommendedName>
        <fullName evidence="4">DYW domain-containing protein</fullName>
    </recommendedName>
</protein>
<keyword evidence="2" id="KW-0677">Repeat</keyword>
<evidence type="ECO:0000313" key="7">
    <source>
        <dbReference type="Proteomes" id="UP000030711"/>
    </source>
</evidence>
<dbReference type="AlphaFoldDB" id="A0A058ZU33"/>
<evidence type="ECO:0000259" key="4">
    <source>
        <dbReference type="Pfam" id="PF14432"/>
    </source>
</evidence>
<dbReference type="Gene3D" id="1.25.40.10">
    <property type="entry name" value="Tetratricopeptide repeat domain"/>
    <property type="match status" value="3"/>
</dbReference>
<dbReference type="Pfam" id="PF14432">
    <property type="entry name" value="DYW_deaminase"/>
    <property type="match status" value="1"/>
</dbReference>
<dbReference type="OMA" id="RIIQRMP"/>
<dbReference type="FunFam" id="1.25.40.10:FF:000348">
    <property type="entry name" value="Pentatricopeptide repeat-containing protein chloroplastic"/>
    <property type="match status" value="1"/>
</dbReference>
<feature type="repeat" description="PPR" evidence="3">
    <location>
        <begin position="205"/>
        <end position="239"/>
    </location>
</feature>
<dbReference type="GO" id="GO:0003723">
    <property type="term" value="F:RNA binding"/>
    <property type="evidence" value="ECO:0007669"/>
    <property type="project" value="InterPro"/>
</dbReference>
<dbReference type="Pfam" id="PF01535">
    <property type="entry name" value="PPR"/>
    <property type="match status" value="1"/>
</dbReference>
<dbReference type="Gramene" id="KCW44540">
    <property type="protein sequence ID" value="KCW44540"/>
    <property type="gene ID" value="EUGRSUZ_L01955"/>
</dbReference>
<reference evidence="5" key="2">
    <citation type="journal article" date="2014" name="Nature">
        <title>The genome of Eucalyptus grandis.</title>
        <authorList>
            <person name="Myburg A.A."/>
            <person name="Grattapaglia D."/>
            <person name="Tuskan G.A."/>
            <person name="Hellsten U."/>
            <person name="Hayes R.D."/>
            <person name="Grimwood J."/>
            <person name="Jenkins J."/>
            <person name="Lindquist E."/>
            <person name="Tice H."/>
            <person name="Bauer D."/>
            <person name="Goodstein D.M."/>
            <person name="Dubchak I."/>
            <person name="Poliakov A."/>
            <person name="Mizrachi E."/>
            <person name="Kullan A.R."/>
            <person name="Hussey S.G."/>
            <person name="Pinard D."/>
            <person name="van der Merwe K."/>
            <person name="Singh P."/>
            <person name="van Jaarsveld I."/>
            <person name="Silva-Junior O.B."/>
            <person name="Togawa R.C."/>
            <person name="Pappas M.R."/>
            <person name="Faria D.A."/>
            <person name="Sansaloni C.P."/>
            <person name="Petroli C.D."/>
            <person name="Yang X."/>
            <person name="Ranjan P."/>
            <person name="Tschaplinski T.J."/>
            <person name="Ye C.Y."/>
            <person name="Li T."/>
            <person name="Sterck L."/>
            <person name="Vanneste K."/>
            <person name="Murat F."/>
            <person name="Soler M."/>
            <person name="Clemente H.S."/>
            <person name="Saidi N."/>
            <person name="Cassan-Wang H."/>
            <person name="Dunand C."/>
            <person name="Hefer C.A."/>
            <person name="Bornberg-Bauer E."/>
            <person name="Kersting A.R."/>
            <person name="Vining K."/>
            <person name="Amarasinghe V."/>
            <person name="Ranik M."/>
            <person name="Naithani S."/>
            <person name="Elser J."/>
            <person name="Boyd A.E."/>
            <person name="Liston A."/>
            <person name="Spatafora J.W."/>
            <person name="Dharmwardhana P."/>
            <person name="Raja R."/>
            <person name="Sullivan C."/>
            <person name="Romanel E."/>
            <person name="Alves-Ferreira M."/>
            <person name="Kulheim C."/>
            <person name="Foley W."/>
            <person name="Carocha V."/>
            <person name="Paiva J."/>
            <person name="Kudrna D."/>
            <person name="Brommonschenkel S.H."/>
            <person name="Pasquali G."/>
            <person name="Byrne M."/>
            <person name="Rigault P."/>
            <person name="Tibbits J."/>
            <person name="Spokevicius A."/>
            <person name="Jones R.C."/>
            <person name="Steane D.A."/>
            <person name="Vaillancourt R.E."/>
            <person name="Potts B.M."/>
            <person name="Joubert F."/>
            <person name="Barry K."/>
            <person name="Pappas G.J."/>
            <person name="Strauss S.H."/>
            <person name="Jaiswal P."/>
            <person name="Grima-Pettenati J."/>
            <person name="Salse J."/>
            <person name="Van de Peer Y."/>
            <person name="Rokhsar D.S."/>
            <person name="Schmutz J."/>
        </authorList>
    </citation>
    <scope>NUCLEOTIDE SEQUENCE</scope>
    <source>
        <tissue evidence="5">Leaf extractions</tissue>
    </source>
</reference>
<keyword evidence="7" id="KW-1185">Reference proteome</keyword>
<reference evidence="5" key="3">
    <citation type="submission" date="2023-04" db="EMBL/GenBank/DDBJ databases">
        <title>WGS assembly of Eucalyptus grandis.</title>
        <authorList>
            <person name="Myburg A."/>
            <person name="Grattapaglia D."/>
            <person name="Tuskan G."/>
            <person name="Hellsten U."/>
            <person name="Hayes R."/>
            <person name="Grimwood J."/>
            <person name="Jenkins J."/>
            <person name="Lindquist E."/>
            <person name="Tice H."/>
            <person name="Bauer D."/>
            <person name="Goodstein D."/>
            <person name="Dubchak I."/>
            <person name="Poliakov A."/>
            <person name="Mizrachi E."/>
            <person name="Kullan A."/>
            <person name="Hussey S."/>
            <person name="Pinard D."/>
            <person name="Van D."/>
            <person name="Singh P."/>
            <person name="Van J."/>
            <person name="Silva-Junior O."/>
            <person name="Togawa R."/>
            <person name="Pappas M."/>
            <person name="Faria D."/>
            <person name="Sansaloni C."/>
            <person name="Petroli C."/>
            <person name="Yang X."/>
            <person name="Ranjan P."/>
            <person name="Tschaplinski T."/>
            <person name="Ye C."/>
            <person name="Li T."/>
            <person name="Sterck L."/>
            <person name="Vanneste K."/>
            <person name="Murat F."/>
            <person name="Soler M."/>
            <person name="Clemente H."/>
            <person name="Saidi N."/>
            <person name="Cassan-Wang H."/>
            <person name="Dunand C."/>
            <person name="Hefer C."/>
            <person name="Bornberg-Bauer E."/>
            <person name="Kersting A."/>
            <person name="Vining K."/>
            <person name="Amarasinghe V."/>
            <person name="Ranik M."/>
            <person name="Naithani S."/>
            <person name="Elser J."/>
            <person name="Boyd A."/>
            <person name="Liston A."/>
            <person name="Spatafora J."/>
            <person name="Dharmwardhana P."/>
            <person name="Raja R."/>
            <person name="Sullivan C."/>
            <person name="Romanel E."/>
            <person name="Alves-Ferreira M."/>
            <person name="Kulheim C."/>
            <person name="Foley W."/>
            <person name="Carocha V."/>
            <person name="Paiva J."/>
            <person name="Kudrna D."/>
            <person name="Brommonschenkel S."/>
            <person name="Pasquali G."/>
            <person name="Byrne M."/>
            <person name="Rigault P."/>
            <person name="Tibbits J."/>
            <person name="Spokevicius A."/>
            <person name="Jones R."/>
            <person name="Steane D."/>
            <person name="Vaillancourt R."/>
            <person name="Potts B."/>
            <person name="Joubert F."/>
            <person name="Barry K."/>
            <person name="Pappas G."/>
            <person name="Strauss S."/>
            <person name="Jaiswal P."/>
            <person name="Grima-Pettenati J."/>
            <person name="Salse J."/>
            <person name="Van D."/>
            <person name="Rokhsar D."/>
            <person name="Schmutz J."/>
        </authorList>
    </citation>
    <scope>NUCLEOTIDE SEQUENCE</scope>
    <source>
        <tissue evidence="5">Leaf extractions</tissue>
    </source>
</reference>
<dbReference type="InterPro" id="IPR046960">
    <property type="entry name" value="PPR_At4g14850-like_plant"/>
</dbReference>
<dbReference type="InterPro" id="IPR002885">
    <property type="entry name" value="PPR_rpt"/>
</dbReference>
<evidence type="ECO:0000313" key="5">
    <source>
        <dbReference type="EMBL" id="KAK2632136.1"/>
    </source>
</evidence>
<evidence type="ECO:0000313" key="6">
    <source>
        <dbReference type="EMBL" id="KCW44540.1"/>
    </source>
</evidence>
<dbReference type="InParanoid" id="A0A058ZU33"/>
<sequence>MSSLKIIAKHPSICQIDSSTTLRELRQIHAHLLLNGLLTDPHLSGQFVAAIALRNPDNLDYSGRVLDRCEHPTLFGLNSMIRVHSKSPTPQKSFHFYDRILRRGLSPDNYTFSFLVRACAQLLARGVGESVHGALVRHGFESDPHVQSGLINMYAEMGSLESCRRVFGGILDHDVVCQTAMLSTSAKLGDVAFAKKLFDEMPERDTVAWNAMIAGYAQCGEPRQALNLFHEMQLEGVKVNEPSMVPVLSACTQLGVLDQGRWAHAYIEKNRLRMTLTLGTALIDMYAKCGDMDKAMEVFWGMKERNVYTWSSAMNGLAMNGAGKECLELLSLMKKDGVLPNKVTFVSVLRGCSVVGLVEEGCKHFASMTELYGIQPELEHYGCMVDLYGRAGRLNEALKFINDMPVEPHAGAWGALLNASKIHKNMEIGELASRKMLELEAKSHGAYVLLSNIYAENKSWEGVSHVRQVMKSRGVKKLPGCSVVEVDGEVHEFFVGDNSHQMYNEIKVMLGEIFRRLRLSGYMADTNPVLFDIEEEEKENALSLHSEKIATAFGLIRLKKDIPIRIVKNLRICWDCHDFMKMVSRTFDREIVVRDNNRFHHFRGGGCSCRDYW</sequence>
<dbReference type="GO" id="GO:0009451">
    <property type="term" value="P:RNA modification"/>
    <property type="evidence" value="ECO:0007669"/>
    <property type="project" value="InterPro"/>
</dbReference>
<dbReference type="EMBL" id="MU848713">
    <property type="protein sequence ID" value="KAK2632136.1"/>
    <property type="molecule type" value="Genomic_DNA"/>
</dbReference>
<dbReference type="Pfam" id="PF13041">
    <property type="entry name" value="PPR_2"/>
    <property type="match status" value="2"/>
</dbReference>
<dbReference type="InterPro" id="IPR046848">
    <property type="entry name" value="E_motif"/>
</dbReference>
<reference evidence="6" key="1">
    <citation type="submission" date="2013-07" db="EMBL/GenBank/DDBJ databases">
        <title>The genome of Eucalyptus grandis.</title>
        <authorList>
            <person name="Schmutz J."/>
            <person name="Hayes R."/>
            <person name="Myburg A."/>
            <person name="Tuskan G."/>
            <person name="Grattapaglia D."/>
            <person name="Rokhsar D.S."/>
        </authorList>
    </citation>
    <scope>NUCLEOTIDE SEQUENCE</scope>
    <source>
        <tissue evidence="6">Leaf extractions</tissue>
    </source>
</reference>
<evidence type="ECO:0000256" key="2">
    <source>
        <dbReference type="ARBA" id="ARBA00022737"/>
    </source>
</evidence>
<dbReference type="FunCoup" id="A0A058ZU33">
    <property type="interactions" value="458"/>
</dbReference>
<dbReference type="Pfam" id="PF20431">
    <property type="entry name" value="E_motif"/>
    <property type="match status" value="1"/>
</dbReference>
<accession>A0A058ZU33</accession>
<dbReference type="InterPro" id="IPR011990">
    <property type="entry name" value="TPR-like_helical_dom_sf"/>
</dbReference>
<dbReference type="FunFam" id="1.25.40.10:FF:000184">
    <property type="entry name" value="Pentatricopeptide repeat-containing protein, chloroplastic"/>
    <property type="match status" value="1"/>
</dbReference>
<reference evidence="5" key="4">
    <citation type="submission" date="2023-07" db="EMBL/GenBank/DDBJ databases">
        <authorList>
            <person name="Myburg A.A."/>
            <person name="Grattapaglia D."/>
            <person name="Tuskan G.A."/>
            <person name="Hellsten U."/>
            <person name="Hayes R.D."/>
            <person name="Grimwood J."/>
            <person name="Jenkins J."/>
            <person name="Lindquist E."/>
            <person name="Tice H."/>
            <person name="Bauer D."/>
            <person name="Goodstein D.M."/>
            <person name="Dubchak I."/>
            <person name="Poliakov A."/>
            <person name="Mizrachi E."/>
            <person name="Kullan A.R."/>
            <person name="Hussey S.G."/>
            <person name="Pinard D."/>
            <person name="Van D.M."/>
            <person name="Singh P."/>
            <person name="Van J.I."/>
            <person name="Silva-Junior O.B."/>
            <person name="Togawa R.C."/>
            <person name="Pappas M.R."/>
            <person name="Faria D.A."/>
            <person name="Sansaloni C.P."/>
            <person name="Petroli C.D."/>
            <person name="Yang X."/>
            <person name="Ranjan P."/>
            <person name="Tschaplinski T.J."/>
            <person name="Ye C.Y."/>
            <person name="Li T."/>
            <person name="Sterck L."/>
            <person name="Vanneste K."/>
            <person name="Murat F."/>
            <person name="Soler M."/>
            <person name="Clemente H.S."/>
            <person name="Saidi N."/>
            <person name="Cassan-Wang H."/>
            <person name="Dunand C."/>
            <person name="Hefer C.A."/>
            <person name="Bornberg-Bauer E."/>
            <person name="Kersting A.R."/>
            <person name="Vining K."/>
            <person name="Amarasinghe V."/>
            <person name="Ranik M."/>
            <person name="Naithani S."/>
            <person name="Elser J."/>
            <person name="Boyd A.E."/>
            <person name="Liston A."/>
            <person name="Spatafora J.W."/>
            <person name="Dharmwardhana P."/>
            <person name="Raja R."/>
            <person name="Sullivan C."/>
            <person name="Romanel E."/>
            <person name="Alves-Ferreira M."/>
            <person name="Kulheim C."/>
            <person name="Foley W."/>
            <person name="Carocha V."/>
            <person name="Paiva J."/>
            <person name="Kudrna D."/>
            <person name="Brommonschenkel S.H."/>
            <person name="Pasquali G."/>
            <person name="Byrne M."/>
            <person name="Rigault P."/>
            <person name="Tibbits J."/>
            <person name="Spokevicius A."/>
            <person name="Jones R.C."/>
            <person name="Steane D.A."/>
            <person name="Vaillancourt R.E."/>
            <person name="Potts B.M."/>
            <person name="Joubert F."/>
            <person name="Barry K."/>
            <person name="Pappas G.J."/>
            <person name="Strauss S.H."/>
            <person name="Jaiswal P."/>
            <person name="Grima-Pettenati J."/>
            <person name="Salse J."/>
            <person name="Van D.P."/>
            <person name="Rokhsar D.S."/>
            <person name="Schmutz J."/>
        </authorList>
    </citation>
    <scope>NUCLEOTIDE SEQUENCE</scope>
    <source>
        <tissue evidence="5">Leaf extractions</tissue>
    </source>
</reference>
<name>A0A058ZU33_EUCGR</name>
<dbReference type="EMBL" id="KK199229">
    <property type="protein sequence ID" value="KCW44540.1"/>
    <property type="molecule type" value="Genomic_DNA"/>
</dbReference>
<dbReference type="Proteomes" id="UP000030711">
    <property type="component" value="Unassembled WGS sequence"/>
</dbReference>
<evidence type="ECO:0000256" key="3">
    <source>
        <dbReference type="PROSITE-ProRule" id="PRU00708"/>
    </source>
</evidence>
<gene>
    <name evidence="6" type="ORF">EUGRSUZ_L01955</name>
</gene>
<dbReference type="PROSITE" id="PS51375">
    <property type="entry name" value="PPR"/>
    <property type="match status" value="2"/>
</dbReference>
<dbReference type="PANTHER" id="PTHR47926:SF379">
    <property type="entry name" value="TETRATRICOPEPTIDE-LIKE HELICAL DOMAIN SUPERFAMILY"/>
    <property type="match status" value="1"/>
</dbReference>
<dbReference type="PANTHER" id="PTHR47926">
    <property type="entry name" value="PENTATRICOPEPTIDE REPEAT-CONTAINING PROTEIN"/>
    <property type="match status" value="1"/>
</dbReference>
<organism evidence="6">
    <name type="scientific">Eucalyptus grandis</name>
    <name type="common">Flooded gum</name>
    <dbReference type="NCBI Taxonomy" id="71139"/>
    <lineage>
        <taxon>Eukaryota</taxon>
        <taxon>Viridiplantae</taxon>
        <taxon>Streptophyta</taxon>
        <taxon>Embryophyta</taxon>
        <taxon>Tracheophyta</taxon>
        <taxon>Spermatophyta</taxon>
        <taxon>Magnoliopsida</taxon>
        <taxon>eudicotyledons</taxon>
        <taxon>Gunneridae</taxon>
        <taxon>Pentapetalae</taxon>
        <taxon>rosids</taxon>
        <taxon>malvids</taxon>
        <taxon>Myrtales</taxon>
        <taxon>Myrtaceae</taxon>
        <taxon>Myrtoideae</taxon>
        <taxon>Eucalypteae</taxon>
        <taxon>Eucalyptus</taxon>
    </lineage>
</organism>
<feature type="repeat" description="PPR" evidence="3">
    <location>
        <begin position="306"/>
        <end position="340"/>
    </location>
</feature>
<dbReference type="STRING" id="71139.A0A058ZU33"/>
<dbReference type="GO" id="GO:0008270">
    <property type="term" value="F:zinc ion binding"/>
    <property type="evidence" value="ECO:0007669"/>
    <property type="project" value="InterPro"/>
</dbReference>
<feature type="domain" description="DYW" evidence="4">
    <location>
        <begin position="521"/>
        <end position="613"/>
    </location>
</feature>
<dbReference type="NCBIfam" id="TIGR00756">
    <property type="entry name" value="PPR"/>
    <property type="match status" value="4"/>
</dbReference>
<proteinExistence type="inferred from homology"/>